<feature type="domain" description="Solute-binding protein family 5" evidence="6">
    <location>
        <begin position="77"/>
        <end position="437"/>
    </location>
</feature>
<evidence type="ECO:0000256" key="3">
    <source>
        <dbReference type="ARBA" id="ARBA00022448"/>
    </source>
</evidence>
<keyword evidence="3" id="KW-0813">Transport</keyword>
<dbReference type="AlphaFoldDB" id="A0A662D7H4"/>
<protein>
    <submittedName>
        <fullName evidence="7">Peptide ABC transporter substrate-binding protein</fullName>
    </submittedName>
</protein>
<evidence type="ECO:0000313" key="7">
    <source>
        <dbReference type="EMBL" id="RLE11375.1"/>
    </source>
</evidence>
<feature type="chain" id="PRO_5024966666" evidence="5">
    <location>
        <begin position="31"/>
        <end position="518"/>
    </location>
</feature>
<reference evidence="7 8" key="1">
    <citation type="submission" date="2018-06" db="EMBL/GenBank/DDBJ databases">
        <title>Extensive metabolic versatility and redundancy in microbially diverse, dynamic hydrothermal sediments.</title>
        <authorList>
            <person name="Dombrowski N."/>
            <person name="Teske A."/>
            <person name="Baker B.J."/>
        </authorList>
    </citation>
    <scope>NUCLEOTIDE SEQUENCE [LARGE SCALE GENOMIC DNA]</scope>
    <source>
        <strain evidence="7">B19_G9</strain>
    </source>
</reference>
<dbReference type="Proteomes" id="UP000267654">
    <property type="component" value="Unassembled WGS sequence"/>
</dbReference>
<proteinExistence type="inferred from homology"/>
<dbReference type="GO" id="GO:1904680">
    <property type="term" value="F:peptide transmembrane transporter activity"/>
    <property type="evidence" value="ECO:0007669"/>
    <property type="project" value="TreeGrafter"/>
</dbReference>
<dbReference type="PIRSF" id="PIRSF002741">
    <property type="entry name" value="MppA"/>
    <property type="match status" value="1"/>
</dbReference>
<comment type="similarity">
    <text evidence="2">Belongs to the bacterial solute-binding protein 5 family.</text>
</comment>
<dbReference type="PROSITE" id="PS01040">
    <property type="entry name" value="SBP_BACTERIAL_5"/>
    <property type="match status" value="1"/>
</dbReference>
<evidence type="ECO:0000259" key="6">
    <source>
        <dbReference type="Pfam" id="PF00496"/>
    </source>
</evidence>
<comment type="subcellular location">
    <subcellularLocation>
        <location evidence="1">Cell envelope</location>
    </subcellularLocation>
</comment>
<dbReference type="GO" id="GO:0043190">
    <property type="term" value="C:ATP-binding cassette (ABC) transporter complex"/>
    <property type="evidence" value="ECO:0007669"/>
    <property type="project" value="InterPro"/>
</dbReference>
<dbReference type="GO" id="GO:0042597">
    <property type="term" value="C:periplasmic space"/>
    <property type="evidence" value="ECO:0007669"/>
    <property type="project" value="UniProtKB-ARBA"/>
</dbReference>
<dbReference type="InterPro" id="IPR030678">
    <property type="entry name" value="Peptide/Ni-bd"/>
</dbReference>
<dbReference type="CDD" id="cd08519">
    <property type="entry name" value="PBP2_NikA_DppA_OppA_like_20"/>
    <property type="match status" value="1"/>
</dbReference>
<accession>A0A662D7H4</accession>
<feature type="signal peptide" evidence="5">
    <location>
        <begin position="1"/>
        <end position="30"/>
    </location>
</feature>
<evidence type="ECO:0000256" key="2">
    <source>
        <dbReference type="ARBA" id="ARBA00005695"/>
    </source>
</evidence>
<evidence type="ECO:0000256" key="4">
    <source>
        <dbReference type="ARBA" id="ARBA00022729"/>
    </source>
</evidence>
<dbReference type="Gene3D" id="3.10.105.10">
    <property type="entry name" value="Dipeptide-binding Protein, Domain 3"/>
    <property type="match status" value="1"/>
</dbReference>
<dbReference type="Gene3D" id="3.90.76.10">
    <property type="entry name" value="Dipeptide-binding Protein, Domain 1"/>
    <property type="match status" value="1"/>
</dbReference>
<organism evidence="7 8">
    <name type="scientific">Aerophobetes bacterium</name>
    <dbReference type="NCBI Taxonomy" id="2030807"/>
    <lineage>
        <taxon>Bacteria</taxon>
        <taxon>Candidatus Aerophobota</taxon>
    </lineage>
</organism>
<dbReference type="Gene3D" id="3.40.190.10">
    <property type="entry name" value="Periplasmic binding protein-like II"/>
    <property type="match status" value="1"/>
</dbReference>
<dbReference type="PANTHER" id="PTHR30290">
    <property type="entry name" value="PERIPLASMIC BINDING COMPONENT OF ABC TRANSPORTER"/>
    <property type="match status" value="1"/>
</dbReference>
<dbReference type="SUPFAM" id="SSF53850">
    <property type="entry name" value="Periplasmic binding protein-like II"/>
    <property type="match status" value="1"/>
</dbReference>
<dbReference type="Pfam" id="PF00496">
    <property type="entry name" value="SBP_bac_5"/>
    <property type="match status" value="1"/>
</dbReference>
<evidence type="ECO:0000256" key="5">
    <source>
        <dbReference type="SAM" id="SignalP"/>
    </source>
</evidence>
<dbReference type="InterPro" id="IPR023765">
    <property type="entry name" value="SBP_5_CS"/>
</dbReference>
<dbReference type="InterPro" id="IPR000914">
    <property type="entry name" value="SBP_5_dom"/>
</dbReference>
<dbReference type="EMBL" id="QMQB01000251">
    <property type="protein sequence ID" value="RLE11375.1"/>
    <property type="molecule type" value="Genomic_DNA"/>
</dbReference>
<keyword evidence="4 5" id="KW-0732">Signal</keyword>
<dbReference type="GO" id="GO:0030313">
    <property type="term" value="C:cell envelope"/>
    <property type="evidence" value="ECO:0007669"/>
    <property type="project" value="UniProtKB-SubCell"/>
</dbReference>
<comment type="caution">
    <text evidence="7">The sequence shown here is derived from an EMBL/GenBank/DDBJ whole genome shotgun (WGS) entry which is preliminary data.</text>
</comment>
<evidence type="ECO:0000313" key="8">
    <source>
        <dbReference type="Proteomes" id="UP000267654"/>
    </source>
</evidence>
<evidence type="ECO:0000256" key="1">
    <source>
        <dbReference type="ARBA" id="ARBA00004196"/>
    </source>
</evidence>
<name>A0A662D7H4_UNCAE</name>
<sequence>MKVRKKGRWMVVLFALSFVFLSLATGASFALQTKPIVLGTTDKITVLDPAKTYDFYTWEVFQNIGEGLLKYKPGTTELMPGIAKSYEISSDGLEYTFKLREGLKFTDGHPLDAAAVKWSIDRVMKLNLDPSWLVSAFVDRVEVVDTYTVRFILKKPVSFFPALVATTPYVPVSPDSYPADKVGEPTVGHYGPYRIKKWVRDVELVLEANPDYYGSPPKSRFFVVKFYKNAATMKLALETGEIDVAWKSLRPIDIIDLKSKGKQKVLEAPGPYIRYIICRCNKPPFNDVKLRRAVAAAIDRERLCKEAYKGTVEPLYSMVPMGMWSHIDAFKQEYGERNLALAKRLLTEAGYSKDNPFNVELWYTPTHYGDLEADVAAIIKESLEETGMMKVQLKSAEWATYAAKYITAGTMPIFLLGWYPDYIDPDDYTSVFLHSEWSPDMGVFYSNPKMDEFLDKSRTEVDIKVRTELYKKVQKLMAEEAPVIPLFQGILTAATQPSIKGVILDPVMLLKYYLIYRE</sequence>
<dbReference type="GO" id="GO:0015833">
    <property type="term" value="P:peptide transport"/>
    <property type="evidence" value="ECO:0007669"/>
    <property type="project" value="TreeGrafter"/>
</dbReference>
<gene>
    <name evidence="7" type="ORF">DRI96_06300</name>
</gene>
<dbReference type="InterPro" id="IPR039424">
    <property type="entry name" value="SBP_5"/>
</dbReference>
<dbReference type="PANTHER" id="PTHR30290:SF10">
    <property type="entry name" value="PERIPLASMIC OLIGOPEPTIDE-BINDING PROTEIN-RELATED"/>
    <property type="match status" value="1"/>
</dbReference>